<feature type="repeat" description="WD" evidence="8">
    <location>
        <begin position="353"/>
        <end position="394"/>
    </location>
</feature>
<accession>A0AAN7YUI0</accession>
<dbReference type="InterPro" id="IPR001680">
    <property type="entry name" value="WD40_rpt"/>
</dbReference>
<keyword evidence="6" id="KW-0804">Transcription</keyword>
<keyword evidence="4 8" id="KW-0853">WD repeat</keyword>
<evidence type="ECO:0000259" key="10">
    <source>
        <dbReference type="Pfam" id="PF23769"/>
    </source>
</evidence>
<keyword evidence="3" id="KW-0698">rRNA processing</keyword>
<dbReference type="GO" id="GO:2000234">
    <property type="term" value="P:positive regulation of rRNA processing"/>
    <property type="evidence" value="ECO:0007669"/>
    <property type="project" value="TreeGrafter"/>
</dbReference>
<evidence type="ECO:0000256" key="6">
    <source>
        <dbReference type="ARBA" id="ARBA00023163"/>
    </source>
</evidence>
<feature type="compositionally biased region" description="Low complexity" evidence="9">
    <location>
        <begin position="48"/>
        <end position="71"/>
    </location>
</feature>
<dbReference type="GO" id="GO:0032040">
    <property type="term" value="C:small-subunit processome"/>
    <property type="evidence" value="ECO:0007669"/>
    <property type="project" value="InterPro"/>
</dbReference>
<dbReference type="Pfam" id="PF23769">
    <property type="entry name" value="Beta-prop_WDR75_2nd"/>
    <property type="match status" value="1"/>
</dbReference>
<evidence type="ECO:0000313" key="11">
    <source>
        <dbReference type="EMBL" id="KAK5576127.1"/>
    </source>
</evidence>
<comment type="subcellular location">
    <subcellularLocation>
        <location evidence="1">Nucleus</location>
        <location evidence="1">Nucleolus</location>
    </subcellularLocation>
</comment>
<feature type="compositionally biased region" description="Polar residues" evidence="9">
    <location>
        <begin position="35"/>
        <end position="47"/>
    </location>
</feature>
<feature type="compositionally biased region" description="Low complexity" evidence="9">
    <location>
        <begin position="858"/>
        <end position="874"/>
    </location>
</feature>
<dbReference type="InterPro" id="IPR015943">
    <property type="entry name" value="WD40/YVTN_repeat-like_dom_sf"/>
</dbReference>
<evidence type="ECO:0000256" key="3">
    <source>
        <dbReference type="ARBA" id="ARBA00022552"/>
    </source>
</evidence>
<keyword evidence="5" id="KW-0677">Repeat</keyword>
<comment type="caution">
    <text evidence="11">The sequence shown here is derived from an EMBL/GenBank/DDBJ whole genome shotgun (WGS) entry which is preliminary data.</text>
</comment>
<name>A0AAN7YUI0_9MYCE</name>
<evidence type="ECO:0000256" key="7">
    <source>
        <dbReference type="ARBA" id="ARBA00023242"/>
    </source>
</evidence>
<keyword evidence="7" id="KW-0539">Nucleus</keyword>
<evidence type="ECO:0000256" key="1">
    <source>
        <dbReference type="ARBA" id="ARBA00004604"/>
    </source>
</evidence>
<dbReference type="EMBL" id="JAVFKY010000005">
    <property type="protein sequence ID" value="KAK5576127.1"/>
    <property type="molecule type" value="Genomic_DNA"/>
</dbReference>
<dbReference type="Proteomes" id="UP001344447">
    <property type="component" value="Unassembled WGS sequence"/>
</dbReference>
<dbReference type="GO" id="GO:0006364">
    <property type="term" value="P:rRNA processing"/>
    <property type="evidence" value="ECO:0007669"/>
    <property type="project" value="UniProtKB-KW"/>
</dbReference>
<dbReference type="SMART" id="SM00320">
    <property type="entry name" value="WD40"/>
    <property type="match status" value="5"/>
</dbReference>
<feature type="region of interest" description="Disordered" evidence="9">
    <location>
        <begin position="1"/>
        <end position="79"/>
    </location>
</feature>
<gene>
    <name evidence="11" type="ORF">RB653_007268</name>
</gene>
<dbReference type="SUPFAM" id="SSF50998">
    <property type="entry name" value="Quinoprotein alcohol dehydrogenase-like"/>
    <property type="match status" value="1"/>
</dbReference>
<protein>
    <recommendedName>
        <fullName evidence="10">WD repeat-containing protein 75 second beta-propeller domain-containing protein</fullName>
    </recommendedName>
</protein>
<dbReference type="InterPro" id="IPR057644">
    <property type="entry name" value="Beta-prop_WDR75_2nd"/>
</dbReference>
<proteinExistence type="predicted"/>
<dbReference type="InterPro" id="IPR053826">
    <property type="entry name" value="WDR75"/>
</dbReference>
<evidence type="ECO:0000256" key="4">
    <source>
        <dbReference type="ARBA" id="ARBA00022574"/>
    </source>
</evidence>
<evidence type="ECO:0000313" key="12">
    <source>
        <dbReference type="Proteomes" id="UP001344447"/>
    </source>
</evidence>
<dbReference type="GO" id="GO:0045943">
    <property type="term" value="P:positive regulation of transcription by RNA polymerase I"/>
    <property type="evidence" value="ECO:0007669"/>
    <property type="project" value="InterPro"/>
</dbReference>
<dbReference type="GO" id="GO:0003723">
    <property type="term" value="F:RNA binding"/>
    <property type="evidence" value="ECO:0007669"/>
    <property type="project" value="InterPro"/>
</dbReference>
<reference evidence="11 12" key="1">
    <citation type="submission" date="2023-11" db="EMBL/GenBank/DDBJ databases">
        <title>Dfirmibasis_genome.</title>
        <authorList>
            <person name="Edelbroek B."/>
            <person name="Kjellin J."/>
            <person name="Jerlstrom-Hultqvist J."/>
            <person name="Soderbom F."/>
        </authorList>
    </citation>
    <scope>NUCLEOTIDE SEQUENCE [LARGE SCALE GENOMIC DNA]</scope>
    <source>
        <strain evidence="11 12">TNS-C-14</strain>
    </source>
</reference>
<keyword evidence="2" id="KW-0690">Ribosome biogenesis</keyword>
<dbReference type="PANTHER" id="PTHR44215:SF1">
    <property type="entry name" value="WD REPEAT-CONTAINING PROTEIN 75"/>
    <property type="match status" value="1"/>
</dbReference>
<evidence type="ECO:0000256" key="8">
    <source>
        <dbReference type="PROSITE-ProRule" id="PRU00221"/>
    </source>
</evidence>
<feature type="compositionally biased region" description="Low complexity" evidence="9">
    <location>
        <begin position="987"/>
        <end position="1023"/>
    </location>
</feature>
<dbReference type="PANTHER" id="PTHR44215">
    <property type="entry name" value="WD REPEAT-CONTAINING PROTEIN 75"/>
    <property type="match status" value="1"/>
</dbReference>
<evidence type="ECO:0000256" key="5">
    <source>
        <dbReference type="ARBA" id="ARBA00022737"/>
    </source>
</evidence>
<feature type="region of interest" description="Disordered" evidence="9">
    <location>
        <begin position="848"/>
        <end position="874"/>
    </location>
</feature>
<dbReference type="AlphaFoldDB" id="A0AAN7YUI0"/>
<dbReference type="Gene3D" id="2.130.10.10">
    <property type="entry name" value="YVTN repeat-like/Quinoprotein amine dehydrogenase"/>
    <property type="match status" value="3"/>
</dbReference>
<dbReference type="InterPro" id="IPR011047">
    <property type="entry name" value="Quinoprotein_ADH-like_sf"/>
</dbReference>
<keyword evidence="12" id="KW-1185">Reference proteome</keyword>
<evidence type="ECO:0000256" key="2">
    <source>
        <dbReference type="ARBA" id="ARBA00022517"/>
    </source>
</evidence>
<feature type="region of interest" description="Disordered" evidence="9">
    <location>
        <begin position="985"/>
        <end position="1031"/>
    </location>
</feature>
<dbReference type="PROSITE" id="PS50082">
    <property type="entry name" value="WD_REPEATS_2"/>
    <property type="match status" value="1"/>
</dbReference>
<feature type="compositionally biased region" description="Low complexity" evidence="9">
    <location>
        <begin position="1"/>
        <end position="13"/>
    </location>
</feature>
<sequence>MVVAKTTTTTITTAPPKSKGNVATTAATKVASEKGNVSTTASQKPTNTSTKPTKASTVTPTPTPKPTAAAPVPTPIEEEKPIYTRPVSSTLDEPVKETEWFNMKIKSGGSFTKISPLLIDSSNLLLSNNNTIKIYNPITGGLKSETSLESNDDMITYITSTYVDSKMTIYLSTEMGKFYTFNLKNKSIEPLSNSDKKNSNNNNNNSEYKKGIVKFVVSPNDRNQIYFINNDGDLCQYNNSTTNFQPIKINELLKNLQFISITNNGKFLVIGSKSFIQVLNLSTTTIQSSKYYKSEYQITSLSILPKLNIAINNNNNNNNNNEVTVSFGTTLGRLNFINYNSENGGQWNFSSYNHWHSTPLISSYYNYDGTMLFTGGFENTLAIWNVSNMRRKVFPRLGGAILHINCDPTSQLIAITLSNNKVQIINISDYKSCSIITGLQDNNNNYNNSNNKNKNNKNNKITSFIEPISNNLIFSGQKNGIIQFYNIRKDRVEKEIIVSPPRNTDISTKKSKGQNLKNGFNGNQLTLEQSLVEPLAFHPSKPLFCSYESFSSVSSDKLESGVVLKDQILKFWETSNEDCKCVFSVTSPHTTNILSMSFHPTKNLLLTTSEKDFKLWRKQSMEAIDGDTNLEKFYWTCIYEGSYRGLVCSASAFSKDGSIFAVACDHLVTLWDSETMSPLDILSFSSCHIVHELSFLNGGNQLLVSYKDNGAIVWDIKKKSPVKVYTFPIKPITVCDEFYSLCPSTSRDRLMIFSSNSHQLLFTTQVPIPKSQVIEQVLFSKDQQNYDCILCITNETLVYGYSTYRDTNRTTASAFTTISNKDYSDIPSSSGFIQQSISNSNYYKSKKDKRQKIIENQTTTTTTTPTTSSTTTTNTEDSLYIGKEIFTQLPSTQEMFGAASHIIPSVQNIYQKYMDSILVNSNNLTVSNSTKKERDEDNINVDKEIKNNNNIDKEENNVKKQSPQLSNTNKFSSMKNFFDNLEEPIEETNNNNTTTTTTTTTTSATTASSAATKETKTKSTSSSVKKRKGPE</sequence>
<evidence type="ECO:0000256" key="9">
    <source>
        <dbReference type="SAM" id="MobiDB-lite"/>
    </source>
</evidence>
<organism evidence="11 12">
    <name type="scientific">Dictyostelium firmibasis</name>
    <dbReference type="NCBI Taxonomy" id="79012"/>
    <lineage>
        <taxon>Eukaryota</taxon>
        <taxon>Amoebozoa</taxon>
        <taxon>Evosea</taxon>
        <taxon>Eumycetozoa</taxon>
        <taxon>Dictyostelia</taxon>
        <taxon>Dictyosteliales</taxon>
        <taxon>Dictyosteliaceae</taxon>
        <taxon>Dictyostelium</taxon>
    </lineage>
</organism>
<feature type="domain" description="WD repeat-containing protein 75 second beta-propeller" evidence="10">
    <location>
        <begin position="567"/>
        <end position="785"/>
    </location>
</feature>